<feature type="transmembrane region" description="Helical" evidence="1">
    <location>
        <begin position="246"/>
        <end position="264"/>
    </location>
</feature>
<accession>A0A485LC54</accession>
<dbReference type="PANTHER" id="PTHR43081:SF1">
    <property type="entry name" value="ADENYLATE CYCLASE, TERMINAL-DIFFERENTIATION SPECIFIC"/>
    <property type="match status" value="1"/>
</dbReference>
<keyword evidence="4" id="KW-1185">Reference proteome</keyword>
<feature type="transmembrane region" description="Helical" evidence="1">
    <location>
        <begin position="118"/>
        <end position="142"/>
    </location>
</feature>
<dbReference type="SUPFAM" id="SSF55073">
    <property type="entry name" value="Nucleotide cyclase"/>
    <property type="match status" value="1"/>
</dbReference>
<protein>
    <submittedName>
        <fullName evidence="3">Aste57867_19004 protein</fullName>
    </submittedName>
</protein>
<sequence length="591" mass="65925">MGDETSTQDPYGFPKYCVLYLIFMAISLIASFLASRTLYKYTKLVTSCVCYAMLCFFVCKVIYSLFRVVVLVIMIHQFLARDSSWITLDDIHDVGAFRLLGHPGAGGPMAKLPHSVNIPLFIGDTAMISGTFWMFVLVVELLRLVKTTVDRGAVAEKRFLQIYIYVNLAIVLCYFLGTFLALTPQVERGFYTTRFQAMLITSGIIQTIVIVAVTFAIVYLNCKGLKHESVECRVVQKPIYIRLKRIFVIYLITALPYVMLGWLLTSNPENTLVYINDIPNSLIAMSNILQAGSAALLAFVLVASQQCVLSWCRVSDDVIQQIQANEAPTDFPVFVNTDIESSSALWGHLGNVMHDAQDLHDNLLRELLVRHHGYEITTAGDAFQLAFHTIGDAVAYCLDVQEKLMVQPWPPGFVDCQIPGSATILQHTSLLKRPKTLFHGVRVRMGIHASNPSEGDLVTEIHPITGRVMYVGLSELIGREVSDIGHGGQIVVTAPVVRWLRANLENNTIWAESNPCLVQELGVYHIDDLKIDLGLAHVVPMSLKERVDLFAPLEDVTSRRSFLAASRASSNYYELLISPKHADRVSHMAIL</sequence>
<name>A0A485LC54_9STRA</name>
<dbReference type="InterPro" id="IPR029787">
    <property type="entry name" value="Nucleotide_cyclase"/>
</dbReference>
<dbReference type="AlphaFoldDB" id="A0A485LC54"/>
<feature type="transmembrane region" description="Helical" evidence="1">
    <location>
        <begin position="195"/>
        <end position="220"/>
    </location>
</feature>
<evidence type="ECO:0000256" key="1">
    <source>
        <dbReference type="SAM" id="Phobius"/>
    </source>
</evidence>
<feature type="transmembrane region" description="Helical" evidence="1">
    <location>
        <begin position="51"/>
        <end position="75"/>
    </location>
</feature>
<keyword evidence="1" id="KW-1133">Transmembrane helix</keyword>
<proteinExistence type="predicted"/>
<feature type="transmembrane region" description="Helical" evidence="1">
    <location>
        <begin position="284"/>
        <end position="303"/>
    </location>
</feature>
<dbReference type="InterPro" id="IPR050697">
    <property type="entry name" value="Adenylyl/Guanylyl_Cyclase_3/4"/>
</dbReference>
<organism evidence="3 4">
    <name type="scientific">Aphanomyces stellatus</name>
    <dbReference type="NCBI Taxonomy" id="120398"/>
    <lineage>
        <taxon>Eukaryota</taxon>
        <taxon>Sar</taxon>
        <taxon>Stramenopiles</taxon>
        <taxon>Oomycota</taxon>
        <taxon>Saprolegniomycetes</taxon>
        <taxon>Saprolegniales</taxon>
        <taxon>Verrucalvaceae</taxon>
        <taxon>Aphanomyces</taxon>
    </lineage>
</organism>
<feature type="transmembrane region" description="Helical" evidence="1">
    <location>
        <begin position="162"/>
        <end position="183"/>
    </location>
</feature>
<evidence type="ECO:0000313" key="4">
    <source>
        <dbReference type="Proteomes" id="UP000332933"/>
    </source>
</evidence>
<feature type="transmembrane region" description="Helical" evidence="1">
    <location>
        <begin position="18"/>
        <end position="39"/>
    </location>
</feature>
<reference evidence="2" key="2">
    <citation type="submission" date="2019-06" db="EMBL/GenBank/DDBJ databases">
        <title>Genomics analysis of Aphanomyces spp. identifies a new class of oomycete effector associated with host adaptation.</title>
        <authorList>
            <person name="Gaulin E."/>
        </authorList>
    </citation>
    <scope>NUCLEOTIDE SEQUENCE</scope>
    <source>
        <strain evidence="2">CBS 578.67</strain>
    </source>
</reference>
<reference evidence="3 4" key="1">
    <citation type="submission" date="2019-03" db="EMBL/GenBank/DDBJ databases">
        <authorList>
            <person name="Gaulin E."/>
            <person name="Dumas B."/>
        </authorList>
    </citation>
    <scope>NUCLEOTIDE SEQUENCE [LARGE SCALE GENOMIC DNA]</scope>
    <source>
        <strain evidence="3">CBS 568.67</strain>
    </source>
</reference>
<dbReference type="EMBL" id="VJMH01006437">
    <property type="protein sequence ID" value="KAF0689547.1"/>
    <property type="molecule type" value="Genomic_DNA"/>
</dbReference>
<keyword evidence="1" id="KW-0812">Transmembrane</keyword>
<evidence type="ECO:0000313" key="2">
    <source>
        <dbReference type="EMBL" id="KAF0689547.1"/>
    </source>
</evidence>
<evidence type="ECO:0000313" key="3">
    <source>
        <dbReference type="EMBL" id="VFT95729.1"/>
    </source>
</evidence>
<dbReference type="OrthoDB" id="76542at2759"/>
<dbReference type="Proteomes" id="UP000332933">
    <property type="component" value="Unassembled WGS sequence"/>
</dbReference>
<keyword evidence="1" id="KW-0472">Membrane</keyword>
<dbReference type="EMBL" id="CAADRA010006458">
    <property type="protein sequence ID" value="VFT95729.1"/>
    <property type="molecule type" value="Genomic_DNA"/>
</dbReference>
<dbReference type="PANTHER" id="PTHR43081">
    <property type="entry name" value="ADENYLATE CYCLASE, TERMINAL-DIFFERENTIATION SPECIFIC-RELATED"/>
    <property type="match status" value="1"/>
</dbReference>
<dbReference type="Gene3D" id="3.30.70.1230">
    <property type="entry name" value="Nucleotide cyclase"/>
    <property type="match status" value="1"/>
</dbReference>
<gene>
    <name evidence="3" type="primary">Aste57867_19004</name>
    <name evidence="2" type="ORF">As57867_018940</name>
    <name evidence="3" type="ORF">ASTE57867_19004</name>
</gene>